<name>X0UQW7_9ZZZZ</name>
<feature type="transmembrane region" description="Helical" evidence="2">
    <location>
        <begin position="70"/>
        <end position="89"/>
    </location>
</feature>
<dbReference type="EMBL" id="BARS01027099">
    <property type="protein sequence ID" value="GAG08065.1"/>
    <property type="molecule type" value="Genomic_DNA"/>
</dbReference>
<feature type="transmembrane region" description="Helical" evidence="2">
    <location>
        <begin position="44"/>
        <end position="64"/>
    </location>
</feature>
<feature type="transmembrane region" description="Helical" evidence="2">
    <location>
        <begin position="204"/>
        <end position="220"/>
    </location>
</feature>
<keyword evidence="2" id="KW-0472">Membrane</keyword>
<evidence type="ECO:0000256" key="1">
    <source>
        <dbReference type="SAM" id="Coils"/>
    </source>
</evidence>
<gene>
    <name evidence="3" type="ORF">S01H1_42601</name>
</gene>
<feature type="transmembrane region" description="Helical" evidence="2">
    <location>
        <begin position="6"/>
        <end position="23"/>
    </location>
</feature>
<keyword evidence="1" id="KW-0175">Coiled coil</keyword>
<accession>X0UQW7</accession>
<comment type="caution">
    <text evidence="3">The sequence shown here is derived from an EMBL/GenBank/DDBJ whole genome shotgun (WGS) entry which is preliminary data.</text>
</comment>
<protein>
    <submittedName>
        <fullName evidence="3">Uncharacterized protein</fullName>
    </submittedName>
</protein>
<organism evidence="3">
    <name type="scientific">marine sediment metagenome</name>
    <dbReference type="NCBI Taxonomy" id="412755"/>
    <lineage>
        <taxon>unclassified sequences</taxon>
        <taxon>metagenomes</taxon>
        <taxon>ecological metagenomes</taxon>
    </lineage>
</organism>
<feature type="coiled-coil region" evidence="1">
    <location>
        <begin position="144"/>
        <end position="171"/>
    </location>
</feature>
<keyword evidence="2" id="KW-0812">Transmembrane</keyword>
<reference evidence="3" key="1">
    <citation type="journal article" date="2014" name="Front. Microbiol.">
        <title>High frequency of phylogenetically diverse reductive dehalogenase-homologous genes in deep subseafloor sedimentary metagenomes.</title>
        <authorList>
            <person name="Kawai M."/>
            <person name="Futagami T."/>
            <person name="Toyoda A."/>
            <person name="Takaki Y."/>
            <person name="Nishi S."/>
            <person name="Hori S."/>
            <person name="Arai W."/>
            <person name="Tsubouchi T."/>
            <person name="Morono Y."/>
            <person name="Uchiyama I."/>
            <person name="Ito T."/>
            <person name="Fujiyama A."/>
            <person name="Inagaki F."/>
            <person name="Takami H."/>
        </authorList>
    </citation>
    <scope>NUCLEOTIDE SEQUENCE</scope>
    <source>
        <strain evidence="3">Expedition CK06-06</strain>
    </source>
</reference>
<keyword evidence="2" id="KW-1133">Transmembrane helix</keyword>
<feature type="transmembrane region" description="Helical" evidence="2">
    <location>
        <begin position="180"/>
        <end position="198"/>
    </location>
</feature>
<sequence>MSEVNIVIALVLGLVIGVLFLLTEFYHEKYCFECKGPKSKEKQVSIIAGFSIAYFFLKLLPEIFQELSHYNQEIFTYSAIFVGFCFIHLSEKMILKRVGNQCRTIIKDLVIKKKQLEIEGKITERKLNVELDREKWDKITVRKLAETITGLNEKDKELKEHEKEIKMELESHLNKDLEKVHIVINYLYHIIVGLIIFNLLKEDLFSGILFSFFAILKATISNTSNRHIKIFDINIHTKIEEHNFIKILSITSV</sequence>
<proteinExistence type="predicted"/>
<evidence type="ECO:0000256" key="2">
    <source>
        <dbReference type="SAM" id="Phobius"/>
    </source>
</evidence>
<feature type="non-terminal residue" evidence="3">
    <location>
        <position position="253"/>
    </location>
</feature>
<evidence type="ECO:0000313" key="3">
    <source>
        <dbReference type="EMBL" id="GAG08065.1"/>
    </source>
</evidence>
<dbReference type="AlphaFoldDB" id="X0UQW7"/>